<evidence type="ECO:0000313" key="2">
    <source>
        <dbReference type="Proteomes" id="UP001187471"/>
    </source>
</evidence>
<dbReference type="PANTHER" id="PTHR35317:SF28">
    <property type="entry name" value="ZINC FINGER, CCHC-TYPE, RIBONUCLEASE H-LIKE DOMAIN, GAG-PRE-INTEGRASE DOMAIN PROTEIN-RELATED"/>
    <property type="match status" value="1"/>
</dbReference>
<dbReference type="Proteomes" id="UP001187471">
    <property type="component" value="Unassembled WGS sequence"/>
</dbReference>
<organism evidence="1 2">
    <name type="scientific">Escallonia rubra</name>
    <dbReference type="NCBI Taxonomy" id="112253"/>
    <lineage>
        <taxon>Eukaryota</taxon>
        <taxon>Viridiplantae</taxon>
        <taxon>Streptophyta</taxon>
        <taxon>Embryophyta</taxon>
        <taxon>Tracheophyta</taxon>
        <taxon>Spermatophyta</taxon>
        <taxon>Magnoliopsida</taxon>
        <taxon>eudicotyledons</taxon>
        <taxon>Gunneridae</taxon>
        <taxon>Pentapetalae</taxon>
        <taxon>asterids</taxon>
        <taxon>campanulids</taxon>
        <taxon>Escalloniales</taxon>
        <taxon>Escalloniaceae</taxon>
        <taxon>Escallonia</taxon>
    </lineage>
</organism>
<keyword evidence="2" id="KW-1185">Reference proteome</keyword>
<gene>
    <name evidence="1" type="ORF">RJ640_028822</name>
</gene>
<evidence type="ECO:0000313" key="1">
    <source>
        <dbReference type="EMBL" id="KAK2967482.1"/>
    </source>
</evidence>
<accession>A0AA88QFQ1</accession>
<proteinExistence type="predicted"/>
<comment type="caution">
    <text evidence="1">The sequence shown here is derived from an EMBL/GenBank/DDBJ whole genome shotgun (WGS) entry which is preliminary data.</text>
</comment>
<sequence>MKDQLAIYVFHHGLDESISVKVANATTSKESWEILQNSHKGVDKVKKVRLHIIRGEFGALHMKESESISDYFTRVLVEVNQMKKNGEDVQNVRVIEKFLLSLNQKFEHLVVVFEESKVLDCWQLIN</sequence>
<dbReference type="Pfam" id="PF14223">
    <property type="entry name" value="Retrotran_gag_2"/>
    <property type="match status" value="1"/>
</dbReference>
<protein>
    <recommendedName>
        <fullName evidence="3">UBN2 domain-containing protein</fullName>
    </recommendedName>
</protein>
<evidence type="ECO:0008006" key="3">
    <source>
        <dbReference type="Google" id="ProtNLM"/>
    </source>
</evidence>
<name>A0AA88QFQ1_9ASTE</name>
<dbReference type="PANTHER" id="PTHR35317">
    <property type="entry name" value="OS04G0629600 PROTEIN"/>
    <property type="match status" value="1"/>
</dbReference>
<dbReference type="EMBL" id="JAVXUO010003008">
    <property type="protein sequence ID" value="KAK2967482.1"/>
    <property type="molecule type" value="Genomic_DNA"/>
</dbReference>
<reference evidence="1" key="1">
    <citation type="submission" date="2022-12" db="EMBL/GenBank/DDBJ databases">
        <title>Draft genome assemblies for two species of Escallonia (Escalloniales).</title>
        <authorList>
            <person name="Chanderbali A."/>
            <person name="Dervinis C."/>
            <person name="Anghel I."/>
            <person name="Soltis D."/>
            <person name="Soltis P."/>
            <person name="Zapata F."/>
        </authorList>
    </citation>
    <scope>NUCLEOTIDE SEQUENCE</scope>
    <source>
        <strain evidence="1">UCBG92.1500</strain>
        <tissue evidence="1">Leaf</tissue>
    </source>
</reference>
<dbReference type="AlphaFoldDB" id="A0AA88QFQ1"/>